<keyword evidence="5 8" id="KW-1133">Transmembrane helix</keyword>
<name>A0A917ZJW0_9GAMM</name>
<keyword evidence="10" id="KW-1185">Reference proteome</keyword>
<evidence type="ECO:0000256" key="5">
    <source>
        <dbReference type="ARBA" id="ARBA00022989"/>
    </source>
</evidence>
<evidence type="ECO:0000256" key="3">
    <source>
        <dbReference type="ARBA" id="ARBA00022475"/>
    </source>
</evidence>
<accession>A0A917ZJW0</accession>
<keyword evidence="7" id="KW-0813">Transport</keyword>
<evidence type="ECO:0000256" key="8">
    <source>
        <dbReference type="SAM" id="Phobius"/>
    </source>
</evidence>
<dbReference type="InterPro" id="IPR003400">
    <property type="entry name" value="ExbD"/>
</dbReference>
<evidence type="ECO:0008006" key="11">
    <source>
        <dbReference type="Google" id="ProtNLM"/>
    </source>
</evidence>
<keyword evidence="4 7" id="KW-0812">Transmembrane</keyword>
<dbReference type="GO" id="GO:0015031">
    <property type="term" value="P:protein transport"/>
    <property type="evidence" value="ECO:0007669"/>
    <property type="project" value="UniProtKB-KW"/>
</dbReference>
<evidence type="ECO:0000256" key="2">
    <source>
        <dbReference type="ARBA" id="ARBA00005811"/>
    </source>
</evidence>
<gene>
    <name evidence="9" type="ORF">GCM10011348_29640</name>
</gene>
<dbReference type="GO" id="GO:0022857">
    <property type="term" value="F:transmembrane transporter activity"/>
    <property type="evidence" value="ECO:0007669"/>
    <property type="project" value="InterPro"/>
</dbReference>
<evidence type="ECO:0000256" key="6">
    <source>
        <dbReference type="ARBA" id="ARBA00023136"/>
    </source>
</evidence>
<comment type="caution">
    <text evidence="9">The sequence shown here is derived from an EMBL/GenBank/DDBJ whole genome shotgun (WGS) entry which is preliminary data.</text>
</comment>
<keyword evidence="3" id="KW-1003">Cell membrane</keyword>
<keyword evidence="7" id="KW-0653">Protein transport</keyword>
<dbReference type="EMBL" id="BMLT01000007">
    <property type="protein sequence ID" value="GGO84124.1"/>
    <property type="molecule type" value="Genomic_DNA"/>
</dbReference>
<dbReference type="RefSeq" id="WP_188861382.1">
    <property type="nucleotide sequence ID" value="NZ_BMLT01000007.1"/>
</dbReference>
<evidence type="ECO:0000313" key="10">
    <source>
        <dbReference type="Proteomes" id="UP000599578"/>
    </source>
</evidence>
<dbReference type="AlphaFoldDB" id="A0A917ZJW0"/>
<sequence>MRLDVTAPVRRRAISLTPLIDVVFILLLFFMLSSTFLQWRQIDLVSPGETESEAREVRRVHLLGEDGRFELNGQQYHSDDSAALSRLVAAAPHDVYALSVEPGLTTQAMIRLLDALKTAGAPHVSLTETAP</sequence>
<dbReference type="Pfam" id="PF02472">
    <property type="entry name" value="ExbD"/>
    <property type="match status" value="1"/>
</dbReference>
<evidence type="ECO:0000256" key="7">
    <source>
        <dbReference type="RuleBase" id="RU003879"/>
    </source>
</evidence>
<comment type="subcellular location">
    <subcellularLocation>
        <location evidence="1">Cell membrane</location>
        <topology evidence="1">Single-pass membrane protein</topology>
    </subcellularLocation>
    <subcellularLocation>
        <location evidence="7">Cell membrane</location>
        <topology evidence="7">Single-pass type II membrane protein</topology>
    </subcellularLocation>
</comment>
<reference evidence="9 10" key="1">
    <citation type="journal article" date="2014" name="Int. J. Syst. Evol. Microbiol.">
        <title>Complete genome sequence of Corynebacterium casei LMG S-19264T (=DSM 44701T), isolated from a smear-ripened cheese.</title>
        <authorList>
            <consortium name="US DOE Joint Genome Institute (JGI-PGF)"/>
            <person name="Walter F."/>
            <person name="Albersmeier A."/>
            <person name="Kalinowski J."/>
            <person name="Ruckert C."/>
        </authorList>
    </citation>
    <scope>NUCLEOTIDE SEQUENCE [LARGE SCALE GENOMIC DNA]</scope>
    <source>
        <strain evidence="9 10">CGMCC 1.7286</strain>
    </source>
</reference>
<evidence type="ECO:0000256" key="1">
    <source>
        <dbReference type="ARBA" id="ARBA00004162"/>
    </source>
</evidence>
<dbReference type="GO" id="GO:0005886">
    <property type="term" value="C:plasma membrane"/>
    <property type="evidence" value="ECO:0007669"/>
    <property type="project" value="UniProtKB-SubCell"/>
</dbReference>
<dbReference type="PANTHER" id="PTHR30558">
    <property type="entry name" value="EXBD MEMBRANE COMPONENT OF PMF-DRIVEN MACROMOLECULE IMPORT SYSTEM"/>
    <property type="match status" value="1"/>
</dbReference>
<proteinExistence type="inferred from homology"/>
<feature type="transmembrane region" description="Helical" evidence="8">
    <location>
        <begin position="12"/>
        <end position="32"/>
    </location>
</feature>
<comment type="similarity">
    <text evidence="2 7">Belongs to the ExbD/TolR family.</text>
</comment>
<keyword evidence="6 8" id="KW-0472">Membrane</keyword>
<organism evidence="9 10">
    <name type="scientific">Marinobacterium nitratireducens</name>
    <dbReference type="NCBI Taxonomy" id="518897"/>
    <lineage>
        <taxon>Bacteria</taxon>
        <taxon>Pseudomonadati</taxon>
        <taxon>Pseudomonadota</taxon>
        <taxon>Gammaproteobacteria</taxon>
        <taxon>Oceanospirillales</taxon>
        <taxon>Oceanospirillaceae</taxon>
        <taxon>Marinobacterium</taxon>
    </lineage>
</organism>
<evidence type="ECO:0000313" key="9">
    <source>
        <dbReference type="EMBL" id="GGO84124.1"/>
    </source>
</evidence>
<evidence type="ECO:0000256" key="4">
    <source>
        <dbReference type="ARBA" id="ARBA00022692"/>
    </source>
</evidence>
<dbReference type="Proteomes" id="UP000599578">
    <property type="component" value="Unassembled WGS sequence"/>
</dbReference>
<protein>
    <recommendedName>
        <fullName evidence="11">Biopolymer transport protein ExbD/TolR</fullName>
    </recommendedName>
</protein>